<evidence type="ECO:0000313" key="2">
    <source>
        <dbReference type="EMBL" id="CDW87788.1"/>
    </source>
</evidence>
<dbReference type="EMBL" id="CCKQ01015937">
    <property type="protein sequence ID" value="CDW87788.1"/>
    <property type="molecule type" value="Genomic_DNA"/>
</dbReference>
<feature type="coiled-coil region" evidence="1">
    <location>
        <begin position="207"/>
        <end position="294"/>
    </location>
</feature>
<dbReference type="AlphaFoldDB" id="A0A078B2R1"/>
<keyword evidence="1" id="KW-0175">Coiled coil</keyword>
<reference evidence="2 3" key="1">
    <citation type="submission" date="2014-06" db="EMBL/GenBank/DDBJ databases">
        <authorList>
            <person name="Swart Estienne"/>
        </authorList>
    </citation>
    <scope>NUCLEOTIDE SEQUENCE [LARGE SCALE GENOMIC DNA]</scope>
    <source>
        <strain evidence="2 3">130c</strain>
    </source>
</reference>
<gene>
    <name evidence="2" type="primary">Contig16727.g17821</name>
    <name evidence="2" type="ORF">STYLEM_16900</name>
</gene>
<keyword evidence="3" id="KW-1185">Reference proteome</keyword>
<organism evidence="2 3">
    <name type="scientific">Stylonychia lemnae</name>
    <name type="common">Ciliate</name>
    <dbReference type="NCBI Taxonomy" id="5949"/>
    <lineage>
        <taxon>Eukaryota</taxon>
        <taxon>Sar</taxon>
        <taxon>Alveolata</taxon>
        <taxon>Ciliophora</taxon>
        <taxon>Intramacronucleata</taxon>
        <taxon>Spirotrichea</taxon>
        <taxon>Stichotrichia</taxon>
        <taxon>Sporadotrichida</taxon>
        <taxon>Oxytrichidae</taxon>
        <taxon>Stylonychinae</taxon>
        <taxon>Stylonychia</taxon>
    </lineage>
</organism>
<dbReference type="Proteomes" id="UP000039865">
    <property type="component" value="Unassembled WGS sequence"/>
</dbReference>
<proteinExistence type="predicted"/>
<sequence length="348" mass="41251">MKLKDLETSIDKSLQKTKNQQNYITEKDLELKDHKYLYDDIIGFLSETEYQQVVAEKAQILQEQVQILSEKFDLEDERQQDREVLEDAELIQLGLIDDDFETLLDQNFIEEKIELIEQFRQKIHEQIATKSTLQSIQLQTILAKKLKEKQAESRVRLDNIANSQAVILQKEIDKTVSEINHESSLAILKSKEIIETICQNSNNKKLVEQIKKQLIKYQTKIDQSSEDRIEIEKQQNEQTQRFDQELAKIQSEVNQEEDLNRNLKNQVLQYQQNLQEIKLEQEVLLDENQELKETIQDEREYSQLIQENAEEQDTNLKTENLKPKKPFKFYSNIIQDIQSESRQILIQQ</sequence>
<name>A0A078B2R1_STYLE</name>
<evidence type="ECO:0000256" key="1">
    <source>
        <dbReference type="SAM" id="Coils"/>
    </source>
</evidence>
<dbReference type="InParanoid" id="A0A078B2R1"/>
<accession>A0A078B2R1</accession>
<evidence type="ECO:0000313" key="3">
    <source>
        <dbReference type="Proteomes" id="UP000039865"/>
    </source>
</evidence>
<protein>
    <submittedName>
        <fullName evidence="2">Uncharacterized protein</fullName>
    </submittedName>
</protein>